<dbReference type="InParanoid" id="K1R0B3"/>
<feature type="region of interest" description="Disordered" evidence="1">
    <location>
        <begin position="173"/>
        <end position="250"/>
    </location>
</feature>
<accession>K1R0B3</accession>
<sequence>MASALPVIQSVVKEFLQSRNLQSSTKPSTENVVSDNSTLQAIVNQTGIDSSSNLTAILESNFPLGIAKPVDLDIAVTSNKKYWNLGVFNLLSHLRLRHNSKLPPHNHHQLLLDDHLGNTHRETKTFVRVQAHLVSRLGPDLRRDYQELWAQDLIGGRSLCPSFSRLQPRLLALRTGTPPNPPPPPNVLGSISVEESEDQEDQESDQALPEAEPAGALEPWAARKLGRREKSFLPSSPAHTWELNLKKPGG</sequence>
<gene>
    <name evidence="2" type="ORF">CGI_10018293</name>
</gene>
<organism evidence="2">
    <name type="scientific">Magallana gigas</name>
    <name type="common">Pacific oyster</name>
    <name type="synonym">Crassostrea gigas</name>
    <dbReference type="NCBI Taxonomy" id="29159"/>
    <lineage>
        <taxon>Eukaryota</taxon>
        <taxon>Metazoa</taxon>
        <taxon>Spiralia</taxon>
        <taxon>Lophotrochozoa</taxon>
        <taxon>Mollusca</taxon>
        <taxon>Bivalvia</taxon>
        <taxon>Autobranchia</taxon>
        <taxon>Pteriomorphia</taxon>
        <taxon>Ostreida</taxon>
        <taxon>Ostreoidea</taxon>
        <taxon>Ostreidae</taxon>
        <taxon>Magallana</taxon>
    </lineage>
</organism>
<dbReference type="HOGENOM" id="CLU_1112239_0_0_1"/>
<dbReference type="EMBL" id="JH818267">
    <property type="protein sequence ID" value="EKC39383.1"/>
    <property type="molecule type" value="Genomic_DNA"/>
</dbReference>
<dbReference type="AlphaFoldDB" id="K1R0B3"/>
<reference evidence="2" key="1">
    <citation type="journal article" date="2012" name="Nature">
        <title>The oyster genome reveals stress adaptation and complexity of shell formation.</title>
        <authorList>
            <person name="Zhang G."/>
            <person name="Fang X."/>
            <person name="Guo X."/>
            <person name="Li L."/>
            <person name="Luo R."/>
            <person name="Xu F."/>
            <person name="Yang P."/>
            <person name="Zhang L."/>
            <person name="Wang X."/>
            <person name="Qi H."/>
            <person name="Xiong Z."/>
            <person name="Que H."/>
            <person name="Xie Y."/>
            <person name="Holland P.W."/>
            <person name="Paps J."/>
            <person name="Zhu Y."/>
            <person name="Wu F."/>
            <person name="Chen Y."/>
            <person name="Wang J."/>
            <person name="Peng C."/>
            <person name="Meng J."/>
            <person name="Yang L."/>
            <person name="Liu J."/>
            <person name="Wen B."/>
            <person name="Zhang N."/>
            <person name="Huang Z."/>
            <person name="Zhu Q."/>
            <person name="Feng Y."/>
            <person name="Mount A."/>
            <person name="Hedgecock D."/>
            <person name="Xu Z."/>
            <person name="Liu Y."/>
            <person name="Domazet-Loso T."/>
            <person name="Du Y."/>
            <person name="Sun X."/>
            <person name="Zhang S."/>
            <person name="Liu B."/>
            <person name="Cheng P."/>
            <person name="Jiang X."/>
            <person name="Li J."/>
            <person name="Fan D."/>
            <person name="Wang W."/>
            <person name="Fu W."/>
            <person name="Wang T."/>
            <person name="Wang B."/>
            <person name="Zhang J."/>
            <person name="Peng Z."/>
            <person name="Li Y."/>
            <person name="Li N."/>
            <person name="Wang J."/>
            <person name="Chen M."/>
            <person name="He Y."/>
            <person name="Tan F."/>
            <person name="Song X."/>
            <person name="Zheng Q."/>
            <person name="Huang R."/>
            <person name="Yang H."/>
            <person name="Du X."/>
            <person name="Chen L."/>
            <person name="Yang M."/>
            <person name="Gaffney P.M."/>
            <person name="Wang S."/>
            <person name="Luo L."/>
            <person name="She Z."/>
            <person name="Ming Y."/>
            <person name="Huang W."/>
            <person name="Zhang S."/>
            <person name="Huang B."/>
            <person name="Zhang Y."/>
            <person name="Qu T."/>
            <person name="Ni P."/>
            <person name="Miao G."/>
            <person name="Wang J."/>
            <person name="Wang Q."/>
            <person name="Steinberg C.E."/>
            <person name="Wang H."/>
            <person name="Li N."/>
            <person name="Qian L."/>
            <person name="Zhang G."/>
            <person name="Li Y."/>
            <person name="Yang H."/>
            <person name="Liu X."/>
            <person name="Wang J."/>
            <person name="Yin Y."/>
            <person name="Wang J."/>
        </authorList>
    </citation>
    <scope>NUCLEOTIDE SEQUENCE [LARGE SCALE GENOMIC DNA]</scope>
    <source>
        <strain evidence="2">05x7-T-G4-1.051#20</strain>
    </source>
</reference>
<feature type="compositionally biased region" description="Low complexity" evidence="1">
    <location>
        <begin position="205"/>
        <end position="222"/>
    </location>
</feature>
<evidence type="ECO:0000256" key="1">
    <source>
        <dbReference type="SAM" id="MobiDB-lite"/>
    </source>
</evidence>
<evidence type="ECO:0000313" key="2">
    <source>
        <dbReference type="EMBL" id="EKC39383.1"/>
    </source>
</evidence>
<feature type="compositionally biased region" description="Acidic residues" evidence="1">
    <location>
        <begin position="194"/>
        <end position="204"/>
    </location>
</feature>
<proteinExistence type="predicted"/>
<name>K1R0B3_MAGGI</name>
<protein>
    <submittedName>
        <fullName evidence="2">Uncharacterized protein</fullName>
    </submittedName>
</protein>